<comment type="catalytic activity">
    <reaction evidence="10 11 12">
        <text>L-serine = pyruvate + NH4(+)</text>
        <dbReference type="Rhea" id="RHEA:19169"/>
        <dbReference type="ChEBI" id="CHEBI:15361"/>
        <dbReference type="ChEBI" id="CHEBI:28938"/>
        <dbReference type="ChEBI" id="CHEBI:33384"/>
        <dbReference type="EC" id="4.3.1.17"/>
    </reaction>
</comment>
<dbReference type="InterPro" id="IPR045865">
    <property type="entry name" value="ACT-like_dom_sf"/>
</dbReference>
<evidence type="ECO:0000256" key="8">
    <source>
        <dbReference type="ARBA" id="ARBA00023014"/>
    </source>
</evidence>
<dbReference type="Gene3D" id="3.30.1330.90">
    <property type="entry name" value="D-3-phosphoglycerate dehydrogenase, domain 3"/>
    <property type="match status" value="1"/>
</dbReference>
<dbReference type="InterPro" id="IPR029009">
    <property type="entry name" value="ASB_dom_sf"/>
</dbReference>
<evidence type="ECO:0000256" key="9">
    <source>
        <dbReference type="ARBA" id="ARBA00023239"/>
    </source>
</evidence>
<evidence type="ECO:0000313" key="14">
    <source>
        <dbReference type="EMBL" id="KFN05672.1"/>
    </source>
</evidence>
<evidence type="ECO:0000256" key="1">
    <source>
        <dbReference type="ARBA" id="ARBA00001966"/>
    </source>
</evidence>
<dbReference type="Pfam" id="PF03315">
    <property type="entry name" value="SDH_beta"/>
    <property type="match status" value="1"/>
</dbReference>
<dbReference type="PANTHER" id="PTHR30182">
    <property type="entry name" value="L-SERINE DEHYDRATASE"/>
    <property type="match status" value="1"/>
</dbReference>
<organism evidence="14 15">
    <name type="scientific">Paenibacillus macerans</name>
    <name type="common">Bacillus macerans</name>
    <dbReference type="NCBI Taxonomy" id="44252"/>
    <lineage>
        <taxon>Bacteria</taxon>
        <taxon>Bacillati</taxon>
        <taxon>Bacillota</taxon>
        <taxon>Bacilli</taxon>
        <taxon>Bacillales</taxon>
        <taxon>Paenibacillaceae</taxon>
        <taxon>Paenibacillus</taxon>
    </lineage>
</organism>
<keyword evidence="15" id="KW-1185">Reference proteome</keyword>
<dbReference type="GO" id="GO:0046872">
    <property type="term" value="F:metal ion binding"/>
    <property type="evidence" value="ECO:0007669"/>
    <property type="project" value="UniProtKB-UniRule"/>
</dbReference>
<evidence type="ECO:0000256" key="10">
    <source>
        <dbReference type="ARBA" id="ARBA00049406"/>
    </source>
</evidence>
<dbReference type="PROSITE" id="PS51671">
    <property type="entry name" value="ACT"/>
    <property type="match status" value="1"/>
</dbReference>
<dbReference type="Pfam" id="PF01842">
    <property type="entry name" value="ACT"/>
    <property type="match status" value="1"/>
</dbReference>
<keyword evidence="8 11" id="KW-0411">Iron-sulfur</keyword>
<dbReference type="FunFam" id="3.30.1330.90:FF:000004">
    <property type="entry name" value="L-serine dehydratase, iron-sulfur-dependent subunit beta"/>
    <property type="match status" value="1"/>
</dbReference>
<evidence type="ECO:0000256" key="6">
    <source>
        <dbReference type="ARBA" id="ARBA00022723"/>
    </source>
</evidence>
<gene>
    <name evidence="14" type="primary">sdaAB</name>
    <name evidence="14" type="ORF">DJ90_54</name>
</gene>
<dbReference type="SUPFAM" id="SSF55021">
    <property type="entry name" value="ACT-like"/>
    <property type="match status" value="1"/>
</dbReference>
<accession>A0A090Z4X1</accession>
<evidence type="ECO:0000256" key="7">
    <source>
        <dbReference type="ARBA" id="ARBA00023004"/>
    </source>
</evidence>
<evidence type="ECO:0000256" key="5">
    <source>
        <dbReference type="ARBA" id="ARBA00022485"/>
    </source>
</evidence>
<dbReference type="PIRSF" id="PIRSF036692">
    <property type="entry name" value="SDH_B"/>
    <property type="match status" value="1"/>
</dbReference>
<keyword evidence="4 11" id="KW-0312">Gluconeogenesis</keyword>
<dbReference type="HOGENOM" id="CLU_086592_0_0_9"/>
<protein>
    <recommendedName>
        <fullName evidence="11">L-serine deaminase</fullName>
    </recommendedName>
</protein>
<dbReference type="PATRIC" id="fig|44252.3.peg.4299"/>
<dbReference type="NCBIfam" id="TIGR00719">
    <property type="entry name" value="sda_beta"/>
    <property type="match status" value="1"/>
</dbReference>
<proteinExistence type="inferred from homology"/>
<keyword evidence="6 11" id="KW-0479">Metal-binding</keyword>
<keyword evidence="9 11" id="KW-0456">Lyase</keyword>
<dbReference type="InterPro" id="IPR051318">
    <property type="entry name" value="Fe-S_L-Ser"/>
</dbReference>
<evidence type="ECO:0000256" key="3">
    <source>
        <dbReference type="ARBA" id="ARBA00008636"/>
    </source>
</evidence>
<comment type="pathway">
    <text evidence="2 11">Carbohydrate biosynthesis; gluconeogenesis.</text>
</comment>
<dbReference type="SUPFAM" id="SSF143548">
    <property type="entry name" value="Serine metabolism enzymes domain"/>
    <property type="match status" value="1"/>
</dbReference>
<reference evidence="14 15" key="1">
    <citation type="submission" date="2014-04" db="EMBL/GenBank/DDBJ databases">
        <authorList>
            <person name="Bishop-Lilly K.A."/>
            <person name="Broomall S.M."/>
            <person name="Chain P.S."/>
            <person name="Chertkov O."/>
            <person name="Coyne S.R."/>
            <person name="Daligault H.E."/>
            <person name="Davenport K.W."/>
            <person name="Erkkila T."/>
            <person name="Frey K.G."/>
            <person name="Gibbons H.S."/>
            <person name="Gu W."/>
            <person name="Jaissle J."/>
            <person name="Johnson S.L."/>
            <person name="Koroleva G.I."/>
            <person name="Ladner J.T."/>
            <person name="Lo C.-C."/>
            <person name="Minogue T.D."/>
            <person name="Munk C."/>
            <person name="Palacios G.F."/>
            <person name="Redden C.L."/>
            <person name="Rosenzweig C.N."/>
            <person name="Scholz M.B."/>
            <person name="Teshima H."/>
            <person name="Xu Y."/>
        </authorList>
    </citation>
    <scope>NUCLEOTIDE SEQUENCE [LARGE SCALE GENOMIC DNA]</scope>
    <source>
        <strain evidence="14 15">8244</strain>
    </source>
</reference>
<dbReference type="GO" id="GO:0006094">
    <property type="term" value="P:gluconeogenesis"/>
    <property type="evidence" value="ECO:0007669"/>
    <property type="project" value="UniProtKB-UniRule"/>
</dbReference>
<dbReference type="InterPro" id="IPR002912">
    <property type="entry name" value="ACT_dom"/>
</dbReference>
<dbReference type="GO" id="GO:0003941">
    <property type="term" value="F:L-serine ammonia-lyase activity"/>
    <property type="evidence" value="ECO:0007669"/>
    <property type="project" value="UniProtKB-UniRule"/>
</dbReference>
<evidence type="ECO:0000256" key="2">
    <source>
        <dbReference type="ARBA" id="ARBA00004742"/>
    </source>
</evidence>
<feature type="domain" description="ACT" evidence="13">
    <location>
        <begin position="150"/>
        <end position="223"/>
    </location>
</feature>
<dbReference type="AlphaFoldDB" id="A0A090Z4X1"/>
<evidence type="ECO:0000256" key="4">
    <source>
        <dbReference type="ARBA" id="ARBA00022432"/>
    </source>
</evidence>
<evidence type="ECO:0000313" key="15">
    <source>
        <dbReference type="Proteomes" id="UP000029278"/>
    </source>
</evidence>
<keyword evidence="5 11" id="KW-0004">4Fe-4S</keyword>
<comment type="caution">
    <text evidence="14">The sequence shown here is derived from an EMBL/GenBank/DDBJ whole genome shotgun (WGS) entry which is preliminary data.</text>
</comment>
<evidence type="ECO:0000256" key="12">
    <source>
        <dbReference type="RuleBase" id="RU366059"/>
    </source>
</evidence>
<name>A0A090Z4X1_PAEMA</name>
<comment type="cofactor">
    <cofactor evidence="1 12">
        <name>[4Fe-4S] cluster</name>
        <dbReference type="ChEBI" id="CHEBI:49883"/>
    </cofactor>
</comment>
<dbReference type="GO" id="GO:0051539">
    <property type="term" value="F:4 iron, 4 sulfur cluster binding"/>
    <property type="evidence" value="ECO:0007669"/>
    <property type="project" value="UniProtKB-UniRule"/>
</dbReference>
<evidence type="ECO:0000256" key="11">
    <source>
        <dbReference type="PIRNR" id="PIRNR036692"/>
    </source>
</evidence>
<dbReference type="Proteomes" id="UP000029278">
    <property type="component" value="Unassembled WGS sequence"/>
</dbReference>
<dbReference type="PANTHER" id="PTHR30182:SF12">
    <property type="entry name" value="L-SERINE DEHYDRATASE, BETA CHAIN-RELATED"/>
    <property type="match status" value="1"/>
</dbReference>
<dbReference type="InterPro" id="IPR004643">
    <property type="entry name" value="Fe-S_L-Ser_bsu"/>
</dbReference>
<dbReference type="Gene3D" id="3.30.70.260">
    <property type="match status" value="1"/>
</dbReference>
<dbReference type="EMBL" id="JMQA01000038">
    <property type="protein sequence ID" value="KFN05672.1"/>
    <property type="molecule type" value="Genomic_DNA"/>
</dbReference>
<dbReference type="STRING" id="44252.DJ90_54"/>
<dbReference type="UniPathway" id="UPA00138"/>
<dbReference type="CDD" id="cd04879">
    <property type="entry name" value="ACT_3PGDH-like"/>
    <property type="match status" value="1"/>
</dbReference>
<sequence>MTMRFKNVFSIIGPAMIGPSSSHTAGAVRIGRFARQLLGESPAEAHICFYGSFAETYQGHGTDLAVAGGILDYRTDDERIRESLQIAEETGIKLDFTTGVQPGAHPNTVKIALAGENRKVEVTGASIGGGNIAIQGINGFEVKCSGELPTLVIEHADRQGMLAGITALFSRADVNIGYIITDRKGRTEEALTVVEADGAIPDALIEAVEKLPHVSRTAYIDLT</sequence>
<dbReference type="InterPro" id="IPR005131">
    <property type="entry name" value="Ser_deHydtase_bsu"/>
</dbReference>
<keyword evidence="7 11" id="KW-0408">Iron</keyword>
<evidence type="ECO:0000259" key="13">
    <source>
        <dbReference type="PROSITE" id="PS51671"/>
    </source>
</evidence>
<comment type="similarity">
    <text evidence="3 11 12">Belongs to the iron-sulfur dependent L-serine dehydratase family.</text>
</comment>